<accession>A0A644UYD9</accession>
<dbReference type="Gene3D" id="3.40.720.10">
    <property type="entry name" value="Alkaline Phosphatase, subunit A"/>
    <property type="match status" value="1"/>
</dbReference>
<evidence type="ECO:0000256" key="3">
    <source>
        <dbReference type="ARBA" id="ARBA00022801"/>
    </source>
</evidence>
<evidence type="ECO:0000256" key="1">
    <source>
        <dbReference type="ARBA" id="ARBA00008779"/>
    </source>
</evidence>
<sequence length="507" mass="57421">MFAVLFTIFALHKRLTLSEYTMLNYTKLSLLLSSVCLMGTSLSAKEKGKTPNLLFIMADQWRGNAIGYLNIEPVKTPNLDKLASAGVHFTDAVSCYPVSSPARAMLMTGLYPVSNKVTGNCNSDNTPHGVELETDVRCWSDVLKEKGYATGYLGKWHLDAPVAPYVNTSNNKGKVAWNEWCPSNRRHGFDLWTAYGTYDDHLKPMYWDTHSSRDSFYYVSEWGPTFEANRAIEYIKNEDGRFRNPEKPFALVVSMNPPHTGYELVPEKYKAVYQHVNVDSLAIPESLLAGDKKFVEFYKANVLNYYACMTGVDDQIGRIIESLKEEGVFDNTIVVFTSDHGDAMGMHETIGKNTLYEESMHIPMIISWPDKLKPRKDENLMIGFSDLGPTLLSMMGFEKDIPEGTQTYNLASGVLSADNELEVVQPYYFIVSSDLSSGRRGLRNKRYTFAIRAEKGVCKEYFLFDRQTDPWQLNNVASKNPELVKKLTSQLKAHLQRTNDPFANYIN</sequence>
<dbReference type="EMBL" id="VSSQ01000185">
    <property type="protein sequence ID" value="MPL84106.1"/>
    <property type="molecule type" value="Genomic_DNA"/>
</dbReference>
<dbReference type="Pfam" id="PF00884">
    <property type="entry name" value="Sulfatase"/>
    <property type="match status" value="1"/>
</dbReference>
<reference evidence="6" key="1">
    <citation type="submission" date="2019-08" db="EMBL/GenBank/DDBJ databases">
        <authorList>
            <person name="Kucharzyk K."/>
            <person name="Murdoch R.W."/>
            <person name="Higgins S."/>
            <person name="Loffler F."/>
        </authorList>
    </citation>
    <scope>NUCLEOTIDE SEQUENCE</scope>
</reference>
<dbReference type="CDD" id="cd16034">
    <property type="entry name" value="sulfatase_like"/>
    <property type="match status" value="1"/>
</dbReference>
<dbReference type="InterPro" id="IPR017850">
    <property type="entry name" value="Alkaline_phosphatase_core_sf"/>
</dbReference>
<dbReference type="GO" id="GO:0004065">
    <property type="term" value="F:arylsulfatase activity"/>
    <property type="evidence" value="ECO:0007669"/>
    <property type="project" value="UniProtKB-EC"/>
</dbReference>
<name>A0A644UYD9_9ZZZZ</name>
<dbReference type="PROSITE" id="PS00523">
    <property type="entry name" value="SULFATASE_1"/>
    <property type="match status" value="1"/>
</dbReference>
<evidence type="ECO:0000313" key="6">
    <source>
        <dbReference type="EMBL" id="MPL84106.1"/>
    </source>
</evidence>
<keyword evidence="2" id="KW-0479">Metal-binding</keyword>
<comment type="similarity">
    <text evidence="1">Belongs to the sulfatase family.</text>
</comment>
<dbReference type="GO" id="GO:0046872">
    <property type="term" value="F:metal ion binding"/>
    <property type="evidence" value="ECO:0007669"/>
    <property type="project" value="UniProtKB-KW"/>
</dbReference>
<dbReference type="AlphaFoldDB" id="A0A644UYD9"/>
<evidence type="ECO:0000256" key="2">
    <source>
        <dbReference type="ARBA" id="ARBA00022723"/>
    </source>
</evidence>
<dbReference type="EC" id="3.1.6.1" evidence="6"/>
<feature type="domain" description="Sulfatase N-terminal" evidence="5">
    <location>
        <begin position="51"/>
        <end position="396"/>
    </location>
</feature>
<organism evidence="6">
    <name type="scientific">bioreactor metagenome</name>
    <dbReference type="NCBI Taxonomy" id="1076179"/>
    <lineage>
        <taxon>unclassified sequences</taxon>
        <taxon>metagenomes</taxon>
        <taxon>ecological metagenomes</taxon>
    </lineage>
</organism>
<dbReference type="PANTHER" id="PTHR42693:SF53">
    <property type="entry name" value="ENDO-4-O-SULFATASE"/>
    <property type="match status" value="1"/>
</dbReference>
<comment type="caution">
    <text evidence="6">The sequence shown here is derived from an EMBL/GenBank/DDBJ whole genome shotgun (WGS) entry which is preliminary data.</text>
</comment>
<dbReference type="Gene3D" id="3.30.1120.10">
    <property type="match status" value="1"/>
</dbReference>
<dbReference type="SUPFAM" id="SSF53649">
    <property type="entry name" value="Alkaline phosphatase-like"/>
    <property type="match status" value="1"/>
</dbReference>
<protein>
    <submittedName>
        <fullName evidence="6">Arylsulfatase</fullName>
        <ecNumber evidence="6">3.1.6.1</ecNumber>
    </submittedName>
</protein>
<keyword evidence="4" id="KW-0106">Calcium</keyword>
<evidence type="ECO:0000259" key="5">
    <source>
        <dbReference type="Pfam" id="PF00884"/>
    </source>
</evidence>
<gene>
    <name evidence="6" type="ORF">SDC9_30070</name>
</gene>
<dbReference type="InterPro" id="IPR050738">
    <property type="entry name" value="Sulfatase"/>
</dbReference>
<evidence type="ECO:0000256" key="4">
    <source>
        <dbReference type="ARBA" id="ARBA00022837"/>
    </source>
</evidence>
<dbReference type="PANTHER" id="PTHR42693">
    <property type="entry name" value="ARYLSULFATASE FAMILY MEMBER"/>
    <property type="match status" value="1"/>
</dbReference>
<proteinExistence type="inferred from homology"/>
<dbReference type="InterPro" id="IPR000917">
    <property type="entry name" value="Sulfatase_N"/>
</dbReference>
<dbReference type="InterPro" id="IPR024607">
    <property type="entry name" value="Sulfatase_CS"/>
</dbReference>
<keyword evidence="3 6" id="KW-0378">Hydrolase</keyword>